<accession>A0AAD9SP38</accession>
<evidence type="ECO:0000313" key="3">
    <source>
        <dbReference type="EMBL" id="KAK2613164.1"/>
    </source>
</evidence>
<name>A0AAD9SP38_PHOAM</name>
<dbReference type="GO" id="GO:0032259">
    <property type="term" value="P:methylation"/>
    <property type="evidence" value="ECO:0007669"/>
    <property type="project" value="UniProtKB-KW"/>
</dbReference>
<keyword evidence="1" id="KW-0489">Methyltransferase</keyword>
<reference evidence="3" key="1">
    <citation type="submission" date="2023-06" db="EMBL/GenBank/DDBJ databases">
        <authorList>
            <person name="Noh H."/>
        </authorList>
    </citation>
    <scope>NUCLEOTIDE SEQUENCE</scope>
    <source>
        <strain evidence="3">DUCC20226</strain>
    </source>
</reference>
<gene>
    <name evidence="3" type="ORF">N8I77_000091</name>
</gene>
<dbReference type="Gene3D" id="3.40.50.150">
    <property type="entry name" value="Vaccinia Virus protein VP39"/>
    <property type="match status" value="1"/>
</dbReference>
<dbReference type="SUPFAM" id="SSF53335">
    <property type="entry name" value="S-adenosyl-L-methionine-dependent methyltransferases"/>
    <property type="match status" value="1"/>
</dbReference>
<dbReference type="PANTHER" id="PTHR43619">
    <property type="entry name" value="S-ADENOSYL-L-METHIONINE-DEPENDENT METHYLTRANSFERASE YKTD-RELATED"/>
    <property type="match status" value="1"/>
</dbReference>
<dbReference type="AlphaFoldDB" id="A0AAD9SP38"/>
<organism evidence="3 4">
    <name type="scientific">Phomopsis amygdali</name>
    <name type="common">Fusicoccum amygdali</name>
    <dbReference type="NCBI Taxonomy" id="1214568"/>
    <lineage>
        <taxon>Eukaryota</taxon>
        <taxon>Fungi</taxon>
        <taxon>Dikarya</taxon>
        <taxon>Ascomycota</taxon>
        <taxon>Pezizomycotina</taxon>
        <taxon>Sordariomycetes</taxon>
        <taxon>Sordariomycetidae</taxon>
        <taxon>Diaporthales</taxon>
        <taxon>Diaporthaceae</taxon>
        <taxon>Diaporthe</taxon>
    </lineage>
</organism>
<keyword evidence="4" id="KW-1185">Reference proteome</keyword>
<proteinExistence type="predicted"/>
<sequence>MMAARVFRGSLPPVQLARGPLAVCRPRLGSKTFGRPLSDHDQEYSSIVHFPLRSPSQLRKYTTIGAKSSEKEKISLTGPEELLMGTLFLRAHDSRAAKPILGDHYAQQVLDRCDIDTDRTHYPTGEPWVRALNCRTKQLDDWCQDFLDRHGDNPVTVVHLACGLDSRYWRVRKGSNVRWIDIDQPAVVELRSRLISQPDGDYTLRTLPITKPGWTSDFSTDRPTLVIAEGLFMYLEPEEGRAIFQEVAEKFSEGEIMFDSQCSLSKFLTSWISVFRSSGSVFKWGTDNPHGEVEAAHPKLKLKDQKLWQDYVGTHPPLFGELGTYVASWMPSFKWNLCLSRFRF</sequence>
<dbReference type="InterPro" id="IPR029063">
    <property type="entry name" value="SAM-dependent_MTases_sf"/>
</dbReference>
<evidence type="ECO:0000256" key="2">
    <source>
        <dbReference type="ARBA" id="ARBA00022679"/>
    </source>
</evidence>
<dbReference type="Pfam" id="PF04072">
    <property type="entry name" value="LCM"/>
    <property type="match status" value="1"/>
</dbReference>
<dbReference type="Proteomes" id="UP001265746">
    <property type="component" value="Unassembled WGS sequence"/>
</dbReference>
<protein>
    <recommendedName>
        <fullName evidence="5">Tetracenomycin polyketide synthesis O-methyltransferase TcmP</fullName>
    </recommendedName>
</protein>
<keyword evidence="2" id="KW-0808">Transferase</keyword>
<evidence type="ECO:0008006" key="5">
    <source>
        <dbReference type="Google" id="ProtNLM"/>
    </source>
</evidence>
<dbReference type="GO" id="GO:0008168">
    <property type="term" value="F:methyltransferase activity"/>
    <property type="evidence" value="ECO:0007669"/>
    <property type="project" value="UniProtKB-KW"/>
</dbReference>
<evidence type="ECO:0000313" key="4">
    <source>
        <dbReference type="Proteomes" id="UP001265746"/>
    </source>
</evidence>
<dbReference type="PANTHER" id="PTHR43619:SF2">
    <property type="entry name" value="S-ADENOSYL-L-METHIONINE-DEPENDENT METHYLTRANSFERASES SUPERFAMILY PROTEIN"/>
    <property type="match status" value="1"/>
</dbReference>
<comment type="caution">
    <text evidence="3">The sequence shown here is derived from an EMBL/GenBank/DDBJ whole genome shotgun (WGS) entry which is preliminary data.</text>
</comment>
<evidence type="ECO:0000256" key="1">
    <source>
        <dbReference type="ARBA" id="ARBA00022603"/>
    </source>
</evidence>
<dbReference type="InterPro" id="IPR007213">
    <property type="entry name" value="Ppm1/Ppm2/Tcmp"/>
</dbReference>
<dbReference type="EMBL" id="JAUJFL010000001">
    <property type="protein sequence ID" value="KAK2613164.1"/>
    <property type="molecule type" value="Genomic_DNA"/>
</dbReference>